<evidence type="ECO:0000313" key="3">
    <source>
        <dbReference type="Proteomes" id="UP000595140"/>
    </source>
</evidence>
<gene>
    <name evidence="2" type="ORF">CCAM_LOCUS40191</name>
</gene>
<organism evidence="2 3">
    <name type="scientific">Cuscuta campestris</name>
    <dbReference type="NCBI Taxonomy" id="132261"/>
    <lineage>
        <taxon>Eukaryota</taxon>
        <taxon>Viridiplantae</taxon>
        <taxon>Streptophyta</taxon>
        <taxon>Embryophyta</taxon>
        <taxon>Tracheophyta</taxon>
        <taxon>Spermatophyta</taxon>
        <taxon>Magnoliopsida</taxon>
        <taxon>eudicotyledons</taxon>
        <taxon>Gunneridae</taxon>
        <taxon>Pentapetalae</taxon>
        <taxon>asterids</taxon>
        <taxon>lamiids</taxon>
        <taxon>Solanales</taxon>
        <taxon>Convolvulaceae</taxon>
        <taxon>Cuscuteae</taxon>
        <taxon>Cuscuta</taxon>
        <taxon>Cuscuta subgen. Grammica</taxon>
        <taxon>Cuscuta sect. Cleistogrammica</taxon>
    </lineage>
</organism>
<feature type="region of interest" description="Disordered" evidence="1">
    <location>
        <begin position="46"/>
        <end position="140"/>
    </location>
</feature>
<feature type="compositionally biased region" description="Polar residues" evidence="1">
    <location>
        <begin position="62"/>
        <end position="73"/>
    </location>
</feature>
<dbReference type="AlphaFoldDB" id="A0A484NAJ1"/>
<evidence type="ECO:0000313" key="2">
    <source>
        <dbReference type="EMBL" id="VFQ98415.1"/>
    </source>
</evidence>
<keyword evidence="3" id="KW-1185">Reference proteome</keyword>
<sequence>MISDQRGDVTKQISDALNTSHRFAASAGLDAMRTCKKFCRKLQDLMAADRPSSMQETEKSSTPETDSPRMTMNEQDEDEEEFAADFTFTDDDDGEEDEDEDGDDDDGAEKEEYMRNRGNLGLDLQASSYRFDEDEEIKGV</sequence>
<evidence type="ECO:0000256" key="1">
    <source>
        <dbReference type="SAM" id="MobiDB-lite"/>
    </source>
</evidence>
<feature type="compositionally biased region" description="Acidic residues" evidence="1">
    <location>
        <begin position="74"/>
        <end position="109"/>
    </location>
</feature>
<dbReference type="EMBL" id="OOIL02006590">
    <property type="protein sequence ID" value="VFQ98415.1"/>
    <property type="molecule type" value="Genomic_DNA"/>
</dbReference>
<dbReference type="Proteomes" id="UP000595140">
    <property type="component" value="Unassembled WGS sequence"/>
</dbReference>
<proteinExistence type="predicted"/>
<name>A0A484NAJ1_9ASTE</name>
<protein>
    <submittedName>
        <fullName evidence="2">Uncharacterized protein</fullName>
    </submittedName>
</protein>
<reference evidence="2 3" key="1">
    <citation type="submission" date="2018-04" db="EMBL/GenBank/DDBJ databases">
        <authorList>
            <person name="Vogel A."/>
        </authorList>
    </citation>
    <scope>NUCLEOTIDE SEQUENCE [LARGE SCALE GENOMIC DNA]</scope>
</reference>
<accession>A0A484NAJ1</accession>